<dbReference type="Proteomes" id="UP000712600">
    <property type="component" value="Unassembled WGS sequence"/>
</dbReference>
<dbReference type="EMBL" id="QGKX02000095">
    <property type="protein sequence ID" value="KAF3570529.1"/>
    <property type="molecule type" value="Genomic_DNA"/>
</dbReference>
<evidence type="ECO:0000256" key="1">
    <source>
        <dbReference type="SAM" id="MobiDB-lite"/>
    </source>
</evidence>
<protein>
    <submittedName>
        <fullName evidence="2">Uncharacterized protein</fullName>
    </submittedName>
</protein>
<organism evidence="2 3">
    <name type="scientific">Brassica cretica</name>
    <name type="common">Mustard</name>
    <dbReference type="NCBI Taxonomy" id="69181"/>
    <lineage>
        <taxon>Eukaryota</taxon>
        <taxon>Viridiplantae</taxon>
        <taxon>Streptophyta</taxon>
        <taxon>Embryophyta</taxon>
        <taxon>Tracheophyta</taxon>
        <taxon>Spermatophyta</taxon>
        <taxon>Magnoliopsida</taxon>
        <taxon>eudicotyledons</taxon>
        <taxon>Gunneridae</taxon>
        <taxon>Pentapetalae</taxon>
        <taxon>rosids</taxon>
        <taxon>malvids</taxon>
        <taxon>Brassicales</taxon>
        <taxon>Brassicaceae</taxon>
        <taxon>Brassiceae</taxon>
        <taxon>Brassica</taxon>
    </lineage>
</organism>
<feature type="compositionally biased region" description="Basic and acidic residues" evidence="1">
    <location>
        <begin position="44"/>
        <end position="57"/>
    </location>
</feature>
<accession>A0A8S9RCN6</accession>
<reference evidence="2" key="1">
    <citation type="submission" date="2019-12" db="EMBL/GenBank/DDBJ databases">
        <title>Genome sequencing and annotation of Brassica cretica.</title>
        <authorList>
            <person name="Studholme D.J."/>
            <person name="Sarris P."/>
        </authorList>
    </citation>
    <scope>NUCLEOTIDE SEQUENCE</scope>
    <source>
        <strain evidence="2">PFS-109/04</strain>
        <tissue evidence="2">Leaf</tissue>
    </source>
</reference>
<evidence type="ECO:0000313" key="3">
    <source>
        <dbReference type="Proteomes" id="UP000712600"/>
    </source>
</evidence>
<sequence length="98" mass="11347">MYLRLQLAPLSYPKREGSLLTSSRTLETNLDFRSLFATDLSHPSGEEPFKKLSEKRSLSQQKPNRQDGETSNIRRKREMLTIKNRGPKNRVFQSPGVR</sequence>
<dbReference type="AlphaFoldDB" id="A0A8S9RCN6"/>
<proteinExistence type="predicted"/>
<gene>
    <name evidence="2" type="ORF">F2Q69_00061482</name>
</gene>
<name>A0A8S9RCN6_BRACR</name>
<evidence type="ECO:0000313" key="2">
    <source>
        <dbReference type="EMBL" id="KAF3570529.1"/>
    </source>
</evidence>
<feature type="region of interest" description="Disordered" evidence="1">
    <location>
        <begin position="39"/>
        <end position="98"/>
    </location>
</feature>
<comment type="caution">
    <text evidence="2">The sequence shown here is derived from an EMBL/GenBank/DDBJ whole genome shotgun (WGS) entry which is preliminary data.</text>
</comment>